<reference evidence="1" key="1">
    <citation type="submission" date="2020-11" db="EMBL/GenBank/DDBJ databases">
        <authorList>
            <person name="Tran Van P."/>
        </authorList>
    </citation>
    <scope>NUCLEOTIDE SEQUENCE</scope>
</reference>
<proteinExistence type="predicted"/>
<protein>
    <submittedName>
        <fullName evidence="1">Uncharacterized protein</fullName>
    </submittedName>
</protein>
<dbReference type="AlphaFoldDB" id="A0A7R9CV43"/>
<gene>
    <name evidence="1" type="ORF">TCEB3V08_LOCUS6691</name>
</gene>
<evidence type="ECO:0000313" key="1">
    <source>
        <dbReference type="EMBL" id="CAD7402821.1"/>
    </source>
</evidence>
<accession>A0A7R9CV43</accession>
<sequence>MSREGACFGERRVGPSSPQHPRILYLNRANLCWAGCLDQYNPLRYFESALRRQELTASYYPFELYALSSNYANGLGIGKVELEEVNSHLCGGRVENHLGQTTPSSPDRDSNLDLPILSSRAQHDKQALDPVECKSKTYFVEQWAEGERRDVASQSTKVSFRANKNIWITEIVDGAQTSNDNTVWESCHWAISIIQKEKWKVSTSCGDRKDWSLLKPLLRLTTSTPSPRVQYRRSAVARHRTSDLTVMPRQVVYERADLLFEYRVIVMTLNLANELVYLMKWNR</sequence>
<dbReference type="EMBL" id="OC318652">
    <property type="protein sequence ID" value="CAD7402821.1"/>
    <property type="molecule type" value="Genomic_DNA"/>
</dbReference>
<name>A0A7R9CV43_TIMCR</name>
<organism evidence="1">
    <name type="scientific">Timema cristinae</name>
    <name type="common">Walking stick</name>
    <dbReference type="NCBI Taxonomy" id="61476"/>
    <lineage>
        <taxon>Eukaryota</taxon>
        <taxon>Metazoa</taxon>
        <taxon>Ecdysozoa</taxon>
        <taxon>Arthropoda</taxon>
        <taxon>Hexapoda</taxon>
        <taxon>Insecta</taxon>
        <taxon>Pterygota</taxon>
        <taxon>Neoptera</taxon>
        <taxon>Polyneoptera</taxon>
        <taxon>Phasmatodea</taxon>
        <taxon>Timematodea</taxon>
        <taxon>Timematoidea</taxon>
        <taxon>Timematidae</taxon>
        <taxon>Timema</taxon>
    </lineage>
</organism>